<keyword evidence="1" id="KW-0812">Transmembrane</keyword>
<dbReference type="RefSeq" id="WP_002642618.1">
    <property type="nucleotide sequence ID" value="NZ_CP019448.1"/>
</dbReference>
<evidence type="ECO:0000313" key="2">
    <source>
        <dbReference type="EMBL" id="EFG30678.1"/>
    </source>
</evidence>
<keyword evidence="1" id="KW-0472">Membrane</keyword>
<accession>V9HBT3</accession>
<organism evidence="2 3">
    <name type="scientific">Simonsiella muelleri ATCC 29453</name>
    <dbReference type="NCBI Taxonomy" id="641147"/>
    <lineage>
        <taxon>Bacteria</taxon>
        <taxon>Pseudomonadati</taxon>
        <taxon>Pseudomonadota</taxon>
        <taxon>Betaproteobacteria</taxon>
        <taxon>Neisseriales</taxon>
        <taxon>Neisseriaceae</taxon>
        <taxon>Simonsiella</taxon>
    </lineage>
</organism>
<sequence length="94" mass="10118">MGRLLLPLLQKLLVWVGSKIMVALGLGFITYKGFETAFDMITNYVVSNFNSIPSDAFNLLMMAGTGQALGIVLGAFMFNATMSSVSKFTVGLKS</sequence>
<dbReference type="InterPro" id="IPR019670">
    <property type="entry name" value="DUF2523"/>
</dbReference>
<feature type="transmembrane region" description="Helical" evidence="1">
    <location>
        <begin position="12"/>
        <end position="31"/>
    </location>
</feature>
<evidence type="ECO:0000256" key="1">
    <source>
        <dbReference type="SAM" id="Phobius"/>
    </source>
</evidence>
<proteinExistence type="predicted"/>
<reference evidence="2 3" key="1">
    <citation type="submission" date="2010-03" db="EMBL/GenBank/DDBJ databases">
        <authorList>
            <consortium name="The Broad Institute Genome Sequencing Platform"/>
            <person name="Ward D."/>
            <person name="Earl A."/>
            <person name="Feldgarden M."/>
            <person name="Gevers D."/>
            <person name="Young S."/>
            <person name="Zeng Q."/>
            <person name="Koehrsen M."/>
            <person name="Alvarado L."/>
            <person name="Berlin A.M."/>
            <person name="Borenstein D."/>
            <person name="Chapman S.B."/>
            <person name="Chen Z."/>
            <person name="Engels R."/>
            <person name="Freedman E."/>
            <person name="Gellesch M."/>
            <person name="Goldberg J."/>
            <person name="Griggs A."/>
            <person name="Gujja S."/>
            <person name="Heilman E.R."/>
            <person name="Heiman D.I."/>
            <person name="Hepburn T.A."/>
            <person name="Howarth C."/>
            <person name="Jen D."/>
            <person name="Larson L."/>
            <person name="Mehta T."/>
            <person name="Park D."/>
            <person name="Pearson M."/>
            <person name="Richards J."/>
            <person name="Roberts A."/>
            <person name="Saif S."/>
            <person name="Shea T.D."/>
            <person name="Shenoy N."/>
            <person name="Sisk P."/>
            <person name="Stolte C."/>
            <person name="Sykes S.N."/>
            <person name="Walk T."/>
            <person name="White J."/>
            <person name="Yandava C."/>
            <person name="Izard J."/>
            <person name="Baranova O.V."/>
            <person name="Blanton J.M."/>
            <person name="Tanner A.C."/>
            <person name="Dewhirst F."/>
            <person name="Haas B."/>
            <person name="Nusbaum C."/>
            <person name="Birren B."/>
        </authorList>
    </citation>
    <scope>NUCLEOTIDE SEQUENCE [LARGE SCALE GENOMIC DNA]</scope>
    <source>
        <strain evidence="2 3">ATCC 29453</strain>
    </source>
</reference>
<protein>
    <recommendedName>
        <fullName evidence="4">DUF2523 domain-containing protein</fullName>
    </recommendedName>
</protein>
<dbReference type="Pfam" id="PF10734">
    <property type="entry name" value="DUF2523"/>
    <property type="match status" value="1"/>
</dbReference>
<dbReference type="AlphaFoldDB" id="V9HBT3"/>
<feature type="transmembrane region" description="Helical" evidence="1">
    <location>
        <begin position="56"/>
        <end position="78"/>
    </location>
</feature>
<comment type="caution">
    <text evidence="2">The sequence shown here is derived from an EMBL/GenBank/DDBJ whole genome shotgun (WGS) entry which is preliminary data.</text>
</comment>
<dbReference type="KEGG" id="smur:BWP33_06370"/>
<name>V9HBT3_9NEIS</name>
<reference evidence="2 3" key="2">
    <citation type="submission" date="2011-10" db="EMBL/GenBank/DDBJ databases">
        <title>The Genome Sequence of Simonsiella muelleri ATCC 29453.</title>
        <authorList>
            <consortium name="The Broad Institute Genome Sequencing Platform"/>
            <consortium name="The Broad Institute Genome Sequencing Center for Infectious Disease"/>
            <person name="Earl A."/>
            <person name="Ward D."/>
            <person name="Feldgarden M."/>
            <person name="Gevers D."/>
            <person name="Izard J."/>
            <person name="Baranova O.V."/>
            <person name="Blanton J.M."/>
            <person name="Tanner A.C."/>
            <person name="Dewhirst F."/>
            <person name="Young S.K."/>
            <person name="Zeng Q."/>
            <person name="Gargeya S."/>
            <person name="Fitzgerald M."/>
            <person name="Haas B."/>
            <person name="Abouelleil A."/>
            <person name="Alvarado L."/>
            <person name="Arachchi H.M."/>
            <person name="Berlin A."/>
            <person name="Brown A."/>
            <person name="Chapman S.B."/>
            <person name="Chen Z."/>
            <person name="Dunbar C."/>
            <person name="Freedman E."/>
            <person name="Gearin G."/>
            <person name="Goldberg J."/>
            <person name="Griggs A."/>
            <person name="Gujja S."/>
            <person name="Heiman D."/>
            <person name="Howarth C."/>
            <person name="Larson L."/>
            <person name="Lui A."/>
            <person name="MacDonald P.J.P."/>
            <person name="Montmayeur A."/>
            <person name="Murphy C."/>
            <person name="Neiman D."/>
            <person name="Pearson M."/>
            <person name="Priest M."/>
            <person name="Roberts A."/>
            <person name="Saif S."/>
            <person name="Shea T."/>
            <person name="Shenoy N."/>
            <person name="Sisk P."/>
            <person name="Stolte C."/>
            <person name="Sykes S."/>
            <person name="Wortman J."/>
            <person name="Nusbaum C."/>
            <person name="Birren B."/>
        </authorList>
    </citation>
    <scope>NUCLEOTIDE SEQUENCE [LARGE SCALE GENOMIC DNA]</scope>
    <source>
        <strain evidence="2 3">ATCC 29453</strain>
    </source>
</reference>
<keyword evidence="1" id="KW-1133">Transmembrane helix</keyword>
<dbReference type="Proteomes" id="UP000017813">
    <property type="component" value="Unassembled WGS sequence"/>
</dbReference>
<evidence type="ECO:0000313" key="3">
    <source>
        <dbReference type="Proteomes" id="UP000017813"/>
    </source>
</evidence>
<gene>
    <name evidence="2" type="ORF">HMPREF9021_01284</name>
</gene>
<keyword evidence="3" id="KW-1185">Reference proteome</keyword>
<dbReference type="eggNOG" id="ENOG5033JGP">
    <property type="taxonomic scope" value="Bacteria"/>
</dbReference>
<dbReference type="EMBL" id="ADCY02000050">
    <property type="protein sequence ID" value="EFG30678.1"/>
    <property type="molecule type" value="Genomic_DNA"/>
</dbReference>
<dbReference type="HOGENOM" id="CLU_182229_0_0_4"/>
<evidence type="ECO:0008006" key="4">
    <source>
        <dbReference type="Google" id="ProtNLM"/>
    </source>
</evidence>
<dbReference type="STRING" id="641147.HMPREF9021_01284"/>
<dbReference type="OrthoDB" id="8607357at2"/>